<gene>
    <name evidence="1" type="ORF">PF011_g27437</name>
</gene>
<evidence type="ECO:0000313" key="1">
    <source>
        <dbReference type="EMBL" id="KAE8967771.1"/>
    </source>
</evidence>
<dbReference type="EMBL" id="QXFW01003989">
    <property type="protein sequence ID" value="KAE8967771.1"/>
    <property type="molecule type" value="Genomic_DNA"/>
</dbReference>
<reference evidence="1 2" key="1">
    <citation type="submission" date="2018-09" db="EMBL/GenBank/DDBJ databases">
        <title>Genomic investigation of the strawberry pathogen Phytophthora fragariae indicates pathogenicity is determined by transcriptional variation in three key races.</title>
        <authorList>
            <person name="Adams T.M."/>
            <person name="Armitage A.D."/>
            <person name="Sobczyk M.K."/>
            <person name="Bates H.J."/>
            <person name="Dunwell J.M."/>
            <person name="Nellist C.F."/>
            <person name="Harrison R.J."/>
        </authorList>
    </citation>
    <scope>NUCLEOTIDE SEQUENCE [LARGE SCALE GENOMIC DNA]</scope>
    <source>
        <strain evidence="1 2">SCRP245</strain>
    </source>
</reference>
<name>A0A6A3HE17_9STRA</name>
<dbReference type="PROSITE" id="PS51257">
    <property type="entry name" value="PROKAR_LIPOPROTEIN"/>
    <property type="match status" value="1"/>
</dbReference>
<organism evidence="1 2">
    <name type="scientific">Phytophthora fragariae</name>
    <dbReference type="NCBI Taxonomy" id="53985"/>
    <lineage>
        <taxon>Eukaryota</taxon>
        <taxon>Sar</taxon>
        <taxon>Stramenopiles</taxon>
        <taxon>Oomycota</taxon>
        <taxon>Peronosporomycetes</taxon>
        <taxon>Peronosporales</taxon>
        <taxon>Peronosporaceae</taxon>
        <taxon>Phytophthora</taxon>
    </lineage>
</organism>
<protein>
    <submittedName>
        <fullName evidence="1">Uncharacterized protein</fullName>
    </submittedName>
</protein>
<accession>A0A6A3HE17</accession>
<proteinExistence type="predicted"/>
<dbReference type="Proteomes" id="UP000460718">
    <property type="component" value="Unassembled WGS sequence"/>
</dbReference>
<dbReference type="AlphaFoldDB" id="A0A6A3HE17"/>
<evidence type="ECO:0000313" key="2">
    <source>
        <dbReference type="Proteomes" id="UP000460718"/>
    </source>
</evidence>
<comment type="caution">
    <text evidence="1">The sequence shown here is derived from an EMBL/GenBank/DDBJ whole genome shotgun (WGS) entry which is preliminary data.</text>
</comment>
<sequence>MRRARPRWPALSVTIAPTRHFSSVACISTSSSCAAIAIPWCSSPAGKSPYVSSTPNSASWQPSKWSFEIFCHTSDRRLTQPFVVFSMDFSAFMSTTCTTLHAPSRYDCPEPVWREGCPLFPGITAPESAERKPAR</sequence>